<dbReference type="GO" id="GO:0008757">
    <property type="term" value="F:S-adenosylmethionine-dependent methyltransferase activity"/>
    <property type="evidence" value="ECO:0007669"/>
    <property type="project" value="InterPro"/>
</dbReference>
<reference evidence="5" key="1">
    <citation type="submission" date="2020-08" db="EMBL/GenBank/DDBJ databases">
        <title>Multicomponent nature underlies the extraordinary mechanical properties of spider dragline silk.</title>
        <authorList>
            <person name="Kono N."/>
            <person name="Nakamura H."/>
            <person name="Mori M."/>
            <person name="Yoshida Y."/>
            <person name="Ohtoshi R."/>
            <person name="Malay A.D."/>
            <person name="Moran D.A.P."/>
            <person name="Tomita M."/>
            <person name="Numata K."/>
            <person name="Arakawa K."/>
        </authorList>
    </citation>
    <scope>NUCLEOTIDE SEQUENCE</scope>
</reference>
<evidence type="ECO:0000313" key="5">
    <source>
        <dbReference type="EMBL" id="GFS36910.1"/>
    </source>
</evidence>
<name>A0A8X6JU48_NEPPI</name>
<evidence type="ECO:0000256" key="3">
    <source>
        <dbReference type="ARBA" id="ARBA00022679"/>
    </source>
</evidence>
<gene>
    <name evidence="5" type="primary">DDB_G0268948_3</name>
    <name evidence="5" type="ORF">NPIL_317181</name>
</gene>
<evidence type="ECO:0000256" key="2">
    <source>
        <dbReference type="ARBA" id="ARBA00022603"/>
    </source>
</evidence>
<dbReference type="Proteomes" id="UP000887013">
    <property type="component" value="Unassembled WGS sequence"/>
</dbReference>
<dbReference type="InterPro" id="IPR029063">
    <property type="entry name" value="SAM-dependent_MTases_sf"/>
</dbReference>
<dbReference type="InterPro" id="IPR013216">
    <property type="entry name" value="Methyltransf_11"/>
</dbReference>
<dbReference type="AlphaFoldDB" id="A0A8X6JU48"/>
<dbReference type="PANTHER" id="PTHR44942:SF4">
    <property type="entry name" value="METHYLTRANSFERASE TYPE 11 DOMAIN-CONTAINING PROTEIN"/>
    <property type="match status" value="1"/>
</dbReference>
<dbReference type="SUPFAM" id="SSF53335">
    <property type="entry name" value="S-adenosyl-L-methionine-dependent methyltransferases"/>
    <property type="match status" value="1"/>
</dbReference>
<keyword evidence="6" id="KW-1185">Reference proteome</keyword>
<evidence type="ECO:0000256" key="1">
    <source>
        <dbReference type="ARBA" id="ARBA00008361"/>
    </source>
</evidence>
<accession>A0A8X6JU48</accession>
<comment type="caution">
    <text evidence="5">The sequence shown here is derived from an EMBL/GenBank/DDBJ whole genome shotgun (WGS) entry which is preliminary data.</text>
</comment>
<dbReference type="PANTHER" id="PTHR44942">
    <property type="entry name" value="METHYLTRANSF_11 DOMAIN-CONTAINING PROTEIN"/>
    <property type="match status" value="1"/>
</dbReference>
<keyword evidence="2 5" id="KW-0489">Methyltransferase</keyword>
<sequence length="288" mass="32895">MSEKKSVQDERAEKYCPEKIYYSDNHAEVYCYRKDTSTELIEKILSYLKEKVPEPLQTAADVGCGSGQSTVILAPYFKQVHGLDVSPAQIKQAEATRSLPNVSYAACPAEELPFSEGSVQLITAATSLHWFKVDLFLADVRRVLSNNGVLAVYGYMSMKPDFGDLEVEAQLGQLYDEYFEKLEPYHVSTSIQMMKNKYKDVNFPFEEVVRCPDVRCRFEGRLVDIVNYVSTFSGFQKFKLTDNKSAEECIGAFRKRLYEIGSSFKRSPEDTIVLYRDYQLILCRKTNA</sequence>
<comment type="similarity">
    <text evidence="1">Belongs to the methyltransferase superfamily.</text>
</comment>
<dbReference type="CDD" id="cd02440">
    <property type="entry name" value="AdoMet_MTases"/>
    <property type="match status" value="1"/>
</dbReference>
<feature type="domain" description="Methyltransferase type 11" evidence="4">
    <location>
        <begin position="61"/>
        <end position="151"/>
    </location>
</feature>
<keyword evidence="3" id="KW-0808">Transferase</keyword>
<dbReference type="Pfam" id="PF08241">
    <property type="entry name" value="Methyltransf_11"/>
    <property type="match status" value="1"/>
</dbReference>
<protein>
    <submittedName>
        <fullName evidence="5">Methyltransferase DDB_G0268948</fullName>
    </submittedName>
</protein>
<evidence type="ECO:0000259" key="4">
    <source>
        <dbReference type="Pfam" id="PF08241"/>
    </source>
</evidence>
<organism evidence="5 6">
    <name type="scientific">Nephila pilipes</name>
    <name type="common">Giant wood spider</name>
    <name type="synonym">Nephila maculata</name>
    <dbReference type="NCBI Taxonomy" id="299642"/>
    <lineage>
        <taxon>Eukaryota</taxon>
        <taxon>Metazoa</taxon>
        <taxon>Ecdysozoa</taxon>
        <taxon>Arthropoda</taxon>
        <taxon>Chelicerata</taxon>
        <taxon>Arachnida</taxon>
        <taxon>Araneae</taxon>
        <taxon>Araneomorphae</taxon>
        <taxon>Entelegynae</taxon>
        <taxon>Araneoidea</taxon>
        <taxon>Nephilidae</taxon>
        <taxon>Nephila</taxon>
    </lineage>
</organism>
<dbReference type="OrthoDB" id="6431210at2759"/>
<proteinExistence type="inferred from homology"/>
<dbReference type="InterPro" id="IPR051052">
    <property type="entry name" value="Diverse_substrate_MTase"/>
</dbReference>
<evidence type="ECO:0000313" key="6">
    <source>
        <dbReference type="Proteomes" id="UP000887013"/>
    </source>
</evidence>
<dbReference type="EMBL" id="BMAW01088844">
    <property type="protein sequence ID" value="GFS36910.1"/>
    <property type="molecule type" value="Genomic_DNA"/>
</dbReference>
<dbReference type="GO" id="GO:0032259">
    <property type="term" value="P:methylation"/>
    <property type="evidence" value="ECO:0007669"/>
    <property type="project" value="UniProtKB-KW"/>
</dbReference>
<dbReference type="Gene3D" id="3.40.50.150">
    <property type="entry name" value="Vaccinia Virus protein VP39"/>
    <property type="match status" value="1"/>
</dbReference>